<dbReference type="PANTHER" id="PTHR12136">
    <property type="entry name" value="ENHANCED DISEASE RESISTANCE-RELATED"/>
    <property type="match status" value="1"/>
</dbReference>
<dbReference type="AlphaFoldDB" id="A0A7S3K2U6"/>
<gene>
    <name evidence="2" type="ORF">ALAG00032_LOCUS11648</name>
</gene>
<protein>
    <recommendedName>
        <fullName evidence="1">PH domain-containing protein</fullName>
    </recommendedName>
</protein>
<feature type="domain" description="PH" evidence="1">
    <location>
        <begin position="1"/>
        <end position="98"/>
    </location>
</feature>
<dbReference type="InterPro" id="IPR001849">
    <property type="entry name" value="PH_domain"/>
</dbReference>
<evidence type="ECO:0000313" key="2">
    <source>
        <dbReference type="EMBL" id="CAE0370868.1"/>
    </source>
</evidence>
<evidence type="ECO:0000259" key="1">
    <source>
        <dbReference type="PROSITE" id="PS50003"/>
    </source>
</evidence>
<sequence length="517" mass="59141">MQELGFALKRGRYKDVWRGRYFVFDEERCVLKYWESESDFKNFVPPRGELTIYGVAALEVGEKLYCISLQIGSLEEWLALHSLEERDRWIEVLRNCVTKQKKRKEEWFEPDDSLWDDVMKHPPWGYSGSSSAIEKKQVLSSTELKKLDRASVFDYSAVRSGWRVEVRYHIQAFASGLPEPWTSRISHAQLRQFLMVELGRQDLVILLDKRHAAANPKRLLSPALLGRRVELMNIVLERLVQEHSQELLDWLLQQQGESTHNDWTTTSYNALRAAAVWTKTYNNKAAAHDEKGQSESEFDTDEIISNISEDMTTKSICNKSYQKDVFLQTLQQALLTANPRYCCAGLAILVLAISIEPRMNSPAILFLAAVLGAALGAKIVHDPTGHEIRQTEDYDIVHRVQKNISLPRWPSGDGRHCFSEPDAGFFRIRGPTYLEDKLKIASKPALFPLAGVDLFLTDVPQQHVARHPAALVQRHSKLNSPRILVVNFCMPWGNLVGYWSLVSSHTNKKKKTNALKR</sequence>
<dbReference type="SMART" id="SM00233">
    <property type="entry name" value="PH"/>
    <property type="match status" value="1"/>
</dbReference>
<dbReference type="EMBL" id="HBIJ01017547">
    <property type="protein sequence ID" value="CAE0370868.1"/>
    <property type="molecule type" value="Transcribed_RNA"/>
</dbReference>
<dbReference type="InterPro" id="IPR045096">
    <property type="entry name" value="EDR2-like"/>
</dbReference>
<dbReference type="Pfam" id="PF07059">
    <property type="entry name" value="EDR2_C"/>
    <property type="match status" value="1"/>
</dbReference>
<name>A0A7S3K2U6_9STRA</name>
<dbReference type="PROSITE" id="PS50003">
    <property type="entry name" value="PH_DOMAIN"/>
    <property type="match status" value="1"/>
</dbReference>
<accession>A0A7S3K2U6</accession>
<dbReference type="InterPro" id="IPR011993">
    <property type="entry name" value="PH-like_dom_sf"/>
</dbReference>
<dbReference type="SUPFAM" id="SSF50729">
    <property type="entry name" value="PH domain-like"/>
    <property type="match status" value="1"/>
</dbReference>
<dbReference type="InterPro" id="IPR009769">
    <property type="entry name" value="EDR2_C"/>
</dbReference>
<proteinExistence type="predicted"/>
<reference evidence="2" key="1">
    <citation type="submission" date="2021-01" db="EMBL/GenBank/DDBJ databases">
        <authorList>
            <person name="Corre E."/>
            <person name="Pelletier E."/>
            <person name="Niang G."/>
            <person name="Scheremetjew M."/>
            <person name="Finn R."/>
            <person name="Kale V."/>
            <person name="Holt S."/>
            <person name="Cochrane G."/>
            <person name="Meng A."/>
            <person name="Brown T."/>
            <person name="Cohen L."/>
        </authorList>
    </citation>
    <scope>NUCLEOTIDE SEQUENCE</scope>
    <source>
        <strain evidence="2">CCMP1510</strain>
    </source>
</reference>
<dbReference type="Gene3D" id="2.30.29.30">
    <property type="entry name" value="Pleckstrin-homology domain (PH domain)/Phosphotyrosine-binding domain (PTB)"/>
    <property type="match status" value="1"/>
</dbReference>
<dbReference type="PANTHER" id="PTHR12136:SF41">
    <property type="entry name" value="PLECKSTRIN HOMOLOGY (PH) AND LIPID-BINDING START DOMAINS-CONTAINING PROTEIN"/>
    <property type="match status" value="1"/>
</dbReference>
<organism evidence="2">
    <name type="scientific">Aureoumbra lagunensis</name>
    <dbReference type="NCBI Taxonomy" id="44058"/>
    <lineage>
        <taxon>Eukaryota</taxon>
        <taxon>Sar</taxon>
        <taxon>Stramenopiles</taxon>
        <taxon>Ochrophyta</taxon>
        <taxon>Pelagophyceae</taxon>
        <taxon>Pelagomonadales</taxon>
        <taxon>Aureoumbra</taxon>
    </lineage>
</organism>